<sequence>MSGRHPLQQRADQAGLQVRWTDVAGVERDVAWDVVEAVLLSLQGNTDEDGVSPPLLTCIAGQGLRVPAAGSGPAYWIGEQGEELPAQQVGPDQWLAPATPGYWHWRQSERLQAVAVAPLHAWFPDRADGPRYWGISTQVYGVSASGDGGIGDSGGIAAWLPRLQRHGGDAIGLSPIHANMPIRSSFSPYSPSDRRWLEPLHGAPLQHLAEAALAVRAADPRLDADLALHEAAGQIDWPAAAAAKWQWIGRLPAWLQTHRPGHWHLIESEIAAYGAPLASWASQTAALSRTPASVQAFGQWLVQSSWHQVQRDARERGMAIGLIADLAIGFDPAGVEAHDNAGAVLQGLELGAPPDAFNPHGQAWGITGYAPRALRAQGYAPFISLLRAVMARRGGVRIDHILGLLRLWVLPRGAGAGQGVYLRCPFDDLLNLLVLESCRHRCVVIGEDLGVVPPGIRDALASRGVLGMDVLAFSRDGQGFLPARQWRASAVAMSSTHDLPPVAGWLQGRDLQWRRRLGWTGEAAQQLQLEQRQAEVRQLAAQVQAEGLDSGDLQRDALAFTARTPSVLALLPLEDAAGIIEQPNLPGTVDEHPNWRQRLRLQDDDTALDQRLSAFAAQRMPAVGA</sequence>
<evidence type="ECO:0000256" key="5">
    <source>
        <dbReference type="ARBA" id="ARBA00022676"/>
    </source>
</evidence>
<dbReference type="PANTHER" id="PTHR32438:SF5">
    <property type="entry name" value="4-ALPHA-GLUCANOTRANSFERASE DPE1, CHLOROPLASTIC_AMYLOPLASTIC"/>
    <property type="match status" value="1"/>
</dbReference>
<organism evidence="10 11">
    <name type="scientific">Stenotrophomonas chelatiphaga</name>
    <dbReference type="NCBI Taxonomy" id="517011"/>
    <lineage>
        <taxon>Bacteria</taxon>
        <taxon>Pseudomonadati</taxon>
        <taxon>Pseudomonadota</taxon>
        <taxon>Gammaproteobacteria</taxon>
        <taxon>Lysobacterales</taxon>
        <taxon>Lysobacteraceae</taxon>
        <taxon>Stenotrophomonas</taxon>
    </lineage>
</organism>
<comment type="caution">
    <text evidence="10">The sequence shown here is derived from an EMBL/GenBank/DDBJ whole genome shotgun (WGS) entry which is preliminary data.</text>
</comment>
<proteinExistence type="inferred from homology"/>
<name>A0A0R0D1I1_9GAMM</name>
<reference evidence="10 11" key="1">
    <citation type="submission" date="2015-05" db="EMBL/GenBank/DDBJ databases">
        <title>Genome sequencing and analysis of members of genus Stenotrophomonas.</title>
        <authorList>
            <person name="Patil P.P."/>
            <person name="Midha S."/>
            <person name="Patil P.B."/>
        </authorList>
    </citation>
    <scope>NUCLEOTIDE SEQUENCE [LARGE SCALE GENOMIC DNA]</scope>
    <source>
        <strain evidence="10 11">DSM 21508</strain>
    </source>
</reference>
<keyword evidence="6" id="KW-0808">Transferase</keyword>
<evidence type="ECO:0000256" key="2">
    <source>
        <dbReference type="ARBA" id="ARBA00005684"/>
    </source>
</evidence>
<dbReference type="RefSeq" id="WP_057507672.1">
    <property type="nucleotide sequence ID" value="NZ_LDJK01000014.1"/>
</dbReference>
<comment type="similarity">
    <text evidence="2">Belongs to the disproportionating enzyme family.</text>
</comment>
<evidence type="ECO:0000256" key="6">
    <source>
        <dbReference type="ARBA" id="ARBA00022679"/>
    </source>
</evidence>
<evidence type="ECO:0000256" key="1">
    <source>
        <dbReference type="ARBA" id="ARBA00000439"/>
    </source>
</evidence>
<evidence type="ECO:0000256" key="9">
    <source>
        <dbReference type="ARBA" id="ARBA00031501"/>
    </source>
</evidence>
<dbReference type="GO" id="GO:0004134">
    <property type="term" value="F:4-alpha-glucanotransferase activity"/>
    <property type="evidence" value="ECO:0007669"/>
    <property type="project" value="UniProtKB-EC"/>
</dbReference>
<gene>
    <name evidence="10" type="ORF">ABB28_05550</name>
</gene>
<evidence type="ECO:0000256" key="8">
    <source>
        <dbReference type="ARBA" id="ARBA00031423"/>
    </source>
</evidence>
<dbReference type="PATRIC" id="fig|517011.3.peg.582"/>
<dbReference type="EC" id="2.4.1.25" evidence="3"/>
<dbReference type="AlphaFoldDB" id="A0A0R0D1I1"/>
<keyword evidence="11" id="KW-1185">Reference proteome</keyword>
<evidence type="ECO:0000256" key="7">
    <source>
        <dbReference type="ARBA" id="ARBA00023277"/>
    </source>
</evidence>
<accession>A0A0R0D1I1</accession>
<dbReference type="Proteomes" id="UP000051386">
    <property type="component" value="Unassembled WGS sequence"/>
</dbReference>
<dbReference type="SUPFAM" id="SSF51445">
    <property type="entry name" value="(Trans)glycosidases"/>
    <property type="match status" value="1"/>
</dbReference>
<keyword evidence="7" id="KW-0119">Carbohydrate metabolism</keyword>
<dbReference type="InterPro" id="IPR003385">
    <property type="entry name" value="Glyco_hydro_77"/>
</dbReference>
<keyword evidence="5" id="KW-0328">Glycosyltransferase</keyword>
<dbReference type="Gene3D" id="3.20.20.80">
    <property type="entry name" value="Glycosidases"/>
    <property type="match status" value="1"/>
</dbReference>
<evidence type="ECO:0000256" key="4">
    <source>
        <dbReference type="ARBA" id="ARBA00020295"/>
    </source>
</evidence>
<evidence type="ECO:0000313" key="11">
    <source>
        <dbReference type="Proteomes" id="UP000051386"/>
    </source>
</evidence>
<dbReference type="EMBL" id="LDJK01000014">
    <property type="protein sequence ID" value="KRG75365.1"/>
    <property type="molecule type" value="Genomic_DNA"/>
</dbReference>
<evidence type="ECO:0000256" key="3">
    <source>
        <dbReference type="ARBA" id="ARBA00012560"/>
    </source>
</evidence>
<evidence type="ECO:0000313" key="10">
    <source>
        <dbReference type="EMBL" id="KRG75365.1"/>
    </source>
</evidence>
<protein>
    <recommendedName>
        <fullName evidence="4">4-alpha-glucanotransferase</fullName>
        <ecNumber evidence="3">2.4.1.25</ecNumber>
    </recommendedName>
    <alternativeName>
        <fullName evidence="8">Amylomaltase</fullName>
    </alternativeName>
    <alternativeName>
        <fullName evidence="9">Disproportionating enzyme</fullName>
    </alternativeName>
</protein>
<dbReference type="GO" id="GO:0005975">
    <property type="term" value="P:carbohydrate metabolic process"/>
    <property type="evidence" value="ECO:0007669"/>
    <property type="project" value="InterPro"/>
</dbReference>
<dbReference type="Pfam" id="PF02446">
    <property type="entry name" value="Glyco_hydro_77"/>
    <property type="match status" value="2"/>
</dbReference>
<dbReference type="InterPro" id="IPR017853">
    <property type="entry name" value="GH"/>
</dbReference>
<comment type="catalytic activity">
    <reaction evidence="1">
        <text>Transfers a segment of a (1-&gt;4)-alpha-D-glucan to a new position in an acceptor, which may be glucose or a (1-&gt;4)-alpha-D-glucan.</text>
        <dbReference type="EC" id="2.4.1.25"/>
    </reaction>
</comment>
<dbReference type="PANTHER" id="PTHR32438">
    <property type="entry name" value="4-ALPHA-GLUCANOTRANSFERASE DPE1, CHLOROPLASTIC/AMYLOPLASTIC"/>
    <property type="match status" value="1"/>
</dbReference>